<dbReference type="PROSITE" id="PS50164">
    <property type="entry name" value="GIY_YIG"/>
    <property type="match status" value="1"/>
</dbReference>
<evidence type="ECO:0000313" key="4">
    <source>
        <dbReference type="Proteomes" id="UP001231915"/>
    </source>
</evidence>
<accession>A0ABT7EHC8</accession>
<dbReference type="EMBL" id="JASJUT010000002">
    <property type="protein sequence ID" value="MDK2594462.1"/>
    <property type="molecule type" value="Genomic_DNA"/>
</dbReference>
<dbReference type="CDD" id="cd10456">
    <property type="entry name" value="GIY-YIG_UPF0213"/>
    <property type="match status" value="1"/>
</dbReference>
<dbReference type="InterPro" id="IPR035901">
    <property type="entry name" value="GIY-YIG_endonuc_sf"/>
</dbReference>
<name>A0ABT7EHC8_9GAMM</name>
<feature type="domain" description="GIY-YIG" evidence="2">
    <location>
        <begin position="9"/>
        <end position="84"/>
    </location>
</feature>
<organism evidence="3 4">
    <name type="scientific">Pseudoalteromonas obscura</name>
    <dbReference type="NCBI Taxonomy" id="3048491"/>
    <lineage>
        <taxon>Bacteria</taxon>
        <taxon>Pseudomonadati</taxon>
        <taxon>Pseudomonadota</taxon>
        <taxon>Gammaproteobacteria</taxon>
        <taxon>Alteromonadales</taxon>
        <taxon>Pseudoalteromonadaceae</taxon>
        <taxon>Pseudoalteromonas</taxon>
    </lineage>
</organism>
<sequence length="121" mass="13639">MSEHEQVKRDWYLYIVENKLGQWYTGITNNLARRLEQHRNGTGAKSLRGKGPIELQIALSGLTKVEAAKLEWQVKRLSKKKKCQLVAAALLETCDSTNLVIAFDTCVSFSKLILSSESLTE</sequence>
<dbReference type="InterPro" id="IPR050190">
    <property type="entry name" value="UPF0213_domain"/>
</dbReference>
<evidence type="ECO:0000256" key="1">
    <source>
        <dbReference type="ARBA" id="ARBA00007435"/>
    </source>
</evidence>
<comment type="similarity">
    <text evidence="1">Belongs to the UPF0213 family.</text>
</comment>
<evidence type="ECO:0000313" key="3">
    <source>
        <dbReference type="EMBL" id="MDK2594462.1"/>
    </source>
</evidence>
<comment type="caution">
    <text evidence="3">The sequence shown here is derived from an EMBL/GenBank/DDBJ whole genome shotgun (WGS) entry which is preliminary data.</text>
</comment>
<dbReference type="PANTHER" id="PTHR34477:SF1">
    <property type="entry name" value="UPF0213 PROTEIN YHBQ"/>
    <property type="match status" value="1"/>
</dbReference>
<dbReference type="Proteomes" id="UP001231915">
    <property type="component" value="Unassembled WGS sequence"/>
</dbReference>
<proteinExistence type="inferred from homology"/>
<dbReference type="Pfam" id="PF01541">
    <property type="entry name" value="GIY-YIG"/>
    <property type="match status" value="1"/>
</dbReference>
<gene>
    <name evidence="3" type="ORF">QNM18_05195</name>
</gene>
<keyword evidence="4" id="KW-1185">Reference proteome</keyword>
<dbReference type="SUPFAM" id="SSF82771">
    <property type="entry name" value="GIY-YIG endonuclease"/>
    <property type="match status" value="1"/>
</dbReference>
<dbReference type="InterPro" id="IPR000305">
    <property type="entry name" value="GIY-YIG_endonuc"/>
</dbReference>
<reference evidence="3 4" key="1">
    <citation type="submission" date="2023-05" db="EMBL/GenBank/DDBJ databases">
        <title>Pseudoalteromonas ardens sp. nov., Pseudoalteromonas obscura sp. nov., and Pseudoalteromonas umbrosa sp. nov., isolated from the coral Montipora capitata.</title>
        <authorList>
            <person name="Thomas E.M."/>
            <person name="Smith E.M."/>
            <person name="Papke E."/>
            <person name="Shlafstein M.D."/>
            <person name="Oline D.K."/>
            <person name="Videau P."/>
            <person name="Saw J.H."/>
            <person name="Strangman W.K."/>
            <person name="Ushijima B."/>
        </authorList>
    </citation>
    <scope>NUCLEOTIDE SEQUENCE [LARGE SCALE GENOMIC DNA]</scope>
    <source>
        <strain evidence="3 4">P94</strain>
    </source>
</reference>
<dbReference type="PANTHER" id="PTHR34477">
    <property type="entry name" value="UPF0213 PROTEIN YHBQ"/>
    <property type="match status" value="1"/>
</dbReference>
<protein>
    <submittedName>
        <fullName evidence="3">GIY-YIG nuclease family protein</fullName>
    </submittedName>
</protein>
<evidence type="ECO:0000259" key="2">
    <source>
        <dbReference type="PROSITE" id="PS50164"/>
    </source>
</evidence>
<dbReference type="Gene3D" id="3.40.1440.10">
    <property type="entry name" value="GIY-YIG endonuclease"/>
    <property type="match status" value="1"/>
</dbReference>